<dbReference type="InterPro" id="IPR003141">
    <property type="entry name" value="Pol/His_phosphatase_N"/>
</dbReference>
<keyword evidence="5 8" id="KW-0378">Hydrolase</keyword>
<evidence type="ECO:0000256" key="5">
    <source>
        <dbReference type="ARBA" id="ARBA00022801"/>
    </source>
</evidence>
<dbReference type="EC" id="3.1.3.15" evidence="3 8"/>
<evidence type="ECO:0000313" key="10">
    <source>
        <dbReference type="EMBL" id="MBC5663736.1"/>
    </source>
</evidence>
<protein>
    <recommendedName>
        <fullName evidence="3 8">Histidinol-phosphatase</fullName>
        <shortName evidence="8">HolPase</shortName>
        <ecNumber evidence="3 8">3.1.3.15</ecNumber>
    </recommendedName>
</protein>
<evidence type="ECO:0000256" key="3">
    <source>
        <dbReference type="ARBA" id="ARBA00013085"/>
    </source>
</evidence>
<dbReference type="RefSeq" id="WP_118659896.1">
    <property type="nucleotide sequence ID" value="NZ_JACOOY010000001.1"/>
</dbReference>
<proteinExistence type="inferred from homology"/>
<sequence>MRADVHMHTNFSHDSKSAPEEMILGAIAKGLQAVCFTDHHDKDDFAWGPEEVFKPEEYFKVMPPLRDKYKDKIDVRIGVEIGLQPYLEPFYREFVKKYPFDFVIGSVHSTHKLDIAHGEIFDGKTDEEVYREVLEEMLEDVRIYEDYDVLGHLDYMIRYGKDKEQAYSYLKYAELIDEILKNIIAKGKGLELNMAGLKYGLPYAHPHPDVLKRYRELGGEIITVGADGHCPEHIAWDFDKANGILRACGFTYYTEFKQRKPVFKQLS</sequence>
<evidence type="ECO:0000259" key="9">
    <source>
        <dbReference type="SMART" id="SM00481"/>
    </source>
</evidence>
<comment type="caution">
    <text evidence="10">The sequence shown here is derived from an EMBL/GenBank/DDBJ whole genome shotgun (WGS) entry which is preliminary data.</text>
</comment>
<comment type="catalytic activity">
    <reaction evidence="7 8">
        <text>L-histidinol phosphate + H2O = L-histidinol + phosphate</text>
        <dbReference type="Rhea" id="RHEA:14465"/>
        <dbReference type="ChEBI" id="CHEBI:15377"/>
        <dbReference type="ChEBI" id="CHEBI:43474"/>
        <dbReference type="ChEBI" id="CHEBI:57699"/>
        <dbReference type="ChEBI" id="CHEBI:57980"/>
        <dbReference type="EC" id="3.1.3.15"/>
    </reaction>
</comment>
<dbReference type="InterPro" id="IPR010140">
    <property type="entry name" value="Histidinol_P_phosphatase_HisJ"/>
</dbReference>
<evidence type="ECO:0000256" key="4">
    <source>
        <dbReference type="ARBA" id="ARBA00022605"/>
    </source>
</evidence>
<dbReference type="Pfam" id="PF02811">
    <property type="entry name" value="PHP"/>
    <property type="match status" value="1"/>
</dbReference>
<keyword evidence="4 8" id="KW-0028">Amino-acid biosynthesis</keyword>
<keyword evidence="11" id="KW-1185">Reference proteome</keyword>
<dbReference type="PANTHER" id="PTHR21039:SF0">
    <property type="entry name" value="HISTIDINOL-PHOSPHATASE"/>
    <property type="match status" value="1"/>
</dbReference>
<evidence type="ECO:0000256" key="2">
    <source>
        <dbReference type="ARBA" id="ARBA00009152"/>
    </source>
</evidence>
<dbReference type="Gene3D" id="3.20.20.140">
    <property type="entry name" value="Metal-dependent hydrolases"/>
    <property type="match status" value="1"/>
</dbReference>
<evidence type="ECO:0000256" key="6">
    <source>
        <dbReference type="ARBA" id="ARBA00023102"/>
    </source>
</evidence>
<dbReference type="Proteomes" id="UP000647235">
    <property type="component" value="Unassembled WGS sequence"/>
</dbReference>
<comment type="similarity">
    <text evidence="2 8">Belongs to the PHP hydrolase family. HisK subfamily.</text>
</comment>
<evidence type="ECO:0000256" key="8">
    <source>
        <dbReference type="RuleBase" id="RU366003"/>
    </source>
</evidence>
<organism evidence="10 11">
    <name type="scientific">Dorea hominis</name>
    <dbReference type="NCBI Taxonomy" id="2763040"/>
    <lineage>
        <taxon>Bacteria</taxon>
        <taxon>Bacillati</taxon>
        <taxon>Bacillota</taxon>
        <taxon>Clostridia</taxon>
        <taxon>Lachnospirales</taxon>
        <taxon>Lachnospiraceae</taxon>
        <taxon>Dorea</taxon>
    </lineage>
</organism>
<evidence type="ECO:0000256" key="1">
    <source>
        <dbReference type="ARBA" id="ARBA00004970"/>
    </source>
</evidence>
<dbReference type="SMART" id="SM00481">
    <property type="entry name" value="POLIIIAc"/>
    <property type="match status" value="1"/>
</dbReference>
<dbReference type="InterPro" id="IPR016195">
    <property type="entry name" value="Pol/histidinol_Pase-like"/>
</dbReference>
<feature type="domain" description="Polymerase/histidinol phosphatase N-terminal" evidence="9">
    <location>
        <begin position="3"/>
        <end position="85"/>
    </location>
</feature>
<dbReference type="NCBIfam" id="TIGR01856">
    <property type="entry name" value="hisJ_fam"/>
    <property type="match status" value="1"/>
</dbReference>
<dbReference type="SUPFAM" id="SSF89550">
    <property type="entry name" value="PHP domain-like"/>
    <property type="match status" value="1"/>
</dbReference>
<evidence type="ECO:0000256" key="7">
    <source>
        <dbReference type="ARBA" id="ARBA00049158"/>
    </source>
</evidence>
<reference evidence="10 11" key="1">
    <citation type="submission" date="2020-08" db="EMBL/GenBank/DDBJ databases">
        <title>Genome public.</title>
        <authorList>
            <person name="Liu C."/>
            <person name="Sun Q."/>
        </authorList>
    </citation>
    <scope>NUCLEOTIDE SEQUENCE [LARGE SCALE GENOMIC DNA]</scope>
    <source>
        <strain evidence="10 11">NSJ-36</strain>
    </source>
</reference>
<name>A0ABR7EQV8_9FIRM</name>
<evidence type="ECO:0000313" key="11">
    <source>
        <dbReference type="Proteomes" id="UP000647235"/>
    </source>
</evidence>
<accession>A0ABR7EQV8</accession>
<dbReference type="PANTHER" id="PTHR21039">
    <property type="entry name" value="HISTIDINOL PHOSPHATASE-RELATED"/>
    <property type="match status" value="1"/>
</dbReference>
<keyword evidence="6 8" id="KW-0368">Histidine biosynthesis</keyword>
<gene>
    <name evidence="10" type="ORF">H8S07_00335</name>
</gene>
<dbReference type="InterPro" id="IPR004013">
    <property type="entry name" value="PHP_dom"/>
</dbReference>
<comment type="pathway">
    <text evidence="1 8">Amino-acid biosynthesis; L-histidine biosynthesis; L-histidine from 5-phospho-alpha-D-ribose 1-diphosphate: step 8/9.</text>
</comment>
<dbReference type="EMBL" id="JACOOY010000001">
    <property type="protein sequence ID" value="MBC5663736.1"/>
    <property type="molecule type" value="Genomic_DNA"/>
</dbReference>